<evidence type="ECO:0000259" key="4">
    <source>
        <dbReference type="Pfam" id="PF16220"/>
    </source>
</evidence>
<evidence type="ECO:0000256" key="2">
    <source>
        <dbReference type="SAM" id="Phobius"/>
    </source>
</evidence>
<evidence type="ECO:0000256" key="1">
    <source>
        <dbReference type="SAM" id="MobiDB-lite"/>
    </source>
</evidence>
<feature type="transmembrane region" description="Helical" evidence="2">
    <location>
        <begin position="101"/>
        <end position="125"/>
    </location>
</feature>
<feature type="compositionally biased region" description="Basic and acidic residues" evidence="1">
    <location>
        <begin position="1"/>
        <end position="10"/>
    </location>
</feature>
<name>A0ABM8RH18_9BACT</name>
<feature type="region of interest" description="Disordered" evidence="1">
    <location>
        <begin position="1"/>
        <end position="21"/>
    </location>
</feature>
<feature type="domain" description="FecR protein" evidence="3">
    <location>
        <begin position="128"/>
        <end position="219"/>
    </location>
</feature>
<dbReference type="InterPro" id="IPR032623">
    <property type="entry name" value="FecR_N"/>
</dbReference>
<sequence length="335" mass="36988">MGHMRPEDNRSPFGAGPLPPDPEVMKEATVWFIREAAAGFSQADRRRLDEWCAQSPAHARAYQRVRALWHAPELQRAAFERMPRGAVDAARRSAGLVWRRGSMAAAAVFLLVGMALWSDAILMWIHSDYSTDVGEQRVVTLPDQSTVRLNTDSAIAVRYAPDRRHVDLLRGEAFFAVQPNAERPFTVESRGVATTAVGTEFVVQDRHTNVQVTVLNGSVLVADGRRRSDPAVRLAAGDQVSVGPNGAGAIDRVDTTAVAAWMHGRLVFVRTPLSDVVHDLARYHHGYILIWNPALRSLPVTGIYNLADPSHVITTLADTLPIHMVRLTDHLIVIR</sequence>
<evidence type="ECO:0008006" key="7">
    <source>
        <dbReference type="Google" id="ProtNLM"/>
    </source>
</evidence>
<dbReference type="Pfam" id="PF16220">
    <property type="entry name" value="DUF4880"/>
    <property type="match status" value="1"/>
</dbReference>
<keyword evidence="2" id="KW-0472">Membrane</keyword>
<dbReference type="InterPro" id="IPR012373">
    <property type="entry name" value="Ferrdict_sens_TM"/>
</dbReference>
<dbReference type="Gene3D" id="2.60.120.1440">
    <property type="match status" value="1"/>
</dbReference>
<evidence type="ECO:0000313" key="6">
    <source>
        <dbReference type="Proteomes" id="UP000675880"/>
    </source>
</evidence>
<dbReference type="Gene3D" id="3.55.50.30">
    <property type="match status" value="1"/>
</dbReference>
<comment type="caution">
    <text evidence="5">The sequence shown here is derived from an EMBL/GenBank/DDBJ whole genome shotgun (WGS) entry which is preliminary data.</text>
</comment>
<feature type="domain" description="FecR N-terminal" evidence="4">
    <location>
        <begin position="27"/>
        <end position="68"/>
    </location>
</feature>
<keyword evidence="2" id="KW-0812">Transmembrane</keyword>
<dbReference type="PANTHER" id="PTHR30273:SF2">
    <property type="entry name" value="PROTEIN FECR"/>
    <property type="match status" value="1"/>
</dbReference>
<organism evidence="5 6">
    <name type="scientific">Nitrospira defluvii</name>
    <dbReference type="NCBI Taxonomy" id="330214"/>
    <lineage>
        <taxon>Bacteria</taxon>
        <taxon>Pseudomonadati</taxon>
        <taxon>Nitrospirota</taxon>
        <taxon>Nitrospiria</taxon>
        <taxon>Nitrospirales</taxon>
        <taxon>Nitrospiraceae</taxon>
        <taxon>Nitrospira</taxon>
    </lineage>
</organism>
<proteinExistence type="predicted"/>
<dbReference type="InterPro" id="IPR006860">
    <property type="entry name" value="FecR"/>
</dbReference>
<dbReference type="EMBL" id="CAJNBJ010000016">
    <property type="protein sequence ID" value="CAE6752797.1"/>
    <property type="molecule type" value="Genomic_DNA"/>
</dbReference>
<protein>
    <recommendedName>
        <fullName evidence="7">Iron dicitrate transmembrane sensor FecR</fullName>
    </recommendedName>
</protein>
<dbReference type="Proteomes" id="UP000675880">
    <property type="component" value="Unassembled WGS sequence"/>
</dbReference>
<dbReference type="PIRSF" id="PIRSF018266">
    <property type="entry name" value="FecR"/>
    <property type="match status" value="1"/>
</dbReference>
<keyword evidence="2" id="KW-1133">Transmembrane helix</keyword>
<dbReference type="PANTHER" id="PTHR30273">
    <property type="entry name" value="PERIPLASMIC SIGNAL SENSOR AND SIGMA FACTOR ACTIVATOR FECR-RELATED"/>
    <property type="match status" value="1"/>
</dbReference>
<gene>
    <name evidence="5" type="ORF">NSPZN2_30255</name>
</gene>
<accession>A0ABM8RH18</accession>
<dbReference type="Pfam" id="PF04773">
    <property type="entry name" value="FecR"/>
    <property type="match status" value="1"/>
</dbReference>
<keyword evidence="6" id="KW-1185">Reference proteome</keyword>
<reference evidence="5 6" key="1">
    <citation type="submission" date="2021-02" db="EMBL/GenBank/DDBJ databases">
        <authorList>
            <person name="Han P."/>
        </authorList>
    </citation>
    <scope>NUCLEOTIDE SEQUENCE [LARGE SCALE GENOMIC DNA]</scope>
    <source>
        <strain evidence="5">Candidatus Nitrospira sp. ZN2</strain>
    </source>
</reference>
<evidence type="ECO:0000259" key="3">
    <source>
        <dbReference type="Pfam" id="PF04773"/>
    </source>
</evidence>
<evidence type="ECO:0000313" key="5">
    <source>
        <dbReference type="EMBL" id="CAE6752797.1"/>
    </source>
</evidence>